<dbReference type="PROSITE" id="PS51194">
    <property type="entry name" value="HELICASE_CTER"/>
    <property type="match status" value="1"/>
</dbReference>
<comment type="caution">
    <text evidence="2">The sequence shown here is derived from an EMBL/GenBank/DDBJ whole genome shotgun (WGS) entry which is preliminary data.</text>
</comment>
<feature type="domain" description="Helicase C-terminal" evidence="1">
    <location>
        <begin position="55"/>
        <end position="229"/>
    </location>
</feature>
<dbReference type="InterPro" id="IPR027417">
    <property type="entry name" value="P-loop_NTPase"/>
</dbReference>
<sequence>MNIVCTQPRQVSALCVATRVAGERLENIDDKDGLVGYTIRGKKKLGPQTTVQDLYLEDYLYCLDYTVPSNFNLSLVTKKPCNEVDLTCKAIESLFGLQVKCLQLHSQLSNAEQKEVFGTVKPPIIKVVVATNIAETSITIPDVKYVIDNGQEKQIMLDAEIGISKLTEINCSHAAAKQRHGRAGRTGLVPTSKSHMRVGGHSNFFKGAILPPPQLAMEQALLGKSWCLSWWSSDSIGKASCSPSTGSSSWETSHFWSDF</sequence>
<dbReference type="SMART" id="SM00490">
    <property type="entry name" value="HELICc"/>
    <property type="match status" value="1"/>
</dbReference>
<keyword evidence="3" id="KW-1185">Reference proteome</keyword>
<dbReference type="CDD" id="cd18791">
    <property type="entry name" value="SF2_C_RHA"/>
    <property type="match status" value="1"/>
</dbReference>
<dbReference type="PANTHER" id="PTHR18934:SF267">
    <property type="entry name" value="ATP-DEPENDENT RNA HELICASE YLR419W-RELATED"/>
    <property type="match status" value="1"/>
</dbReference>
<proteinExistence type="predicted"/>
<name>A0A9P6NI82_9BASI</name>
<dbReference type="GO" id="GO:0004386">
    <property type="term" value="F:helicase activity"/>
    <property type="evidence" value="ECO:0007669"/>
    <property type="project" value="TreeGrafter"/>
</dbReference>
<dbReference type="Gene3D" id="3.40.50.300">
    <property type="entry name" value="P-loop containing nucleotide triphosphate hydrolases"/>
    <property type="match status" value="2"/>
</dbReference>
<dbReference type="Pfam" id="PF00271">
    <property type="entry name" value="Helicase_C"/>
    <property type="match status" value="1"/>
</dbReference>
<evidence type="ECO:0000313" key="3">
    <source>
        <dbReference type="Proteomes" id="UP000886653"/>
    </source>
</evidence>
<dbReference type="InterPro" id="IPR001650">
    <property type="entry name" value="Helicase_C-like"/>
</dbReference>
<dbReference type="PANTHER" id="PTHR18934">
    <property type="entry name" value="ATP-DEPENDENT RNA HELICASE"/>
    <property type="match status" value="1"/>
</dbReference>
<dbReference type="OrthoDB" id="2507664at2759"/>
<dbReference type="GO" id="GO:0003723">
    <property type="term" value="F:RNA binding"/>
    <property type="evidence" value="ECO:0007669"/>
    <property type="project" value="TreeGrafter"/>
</dbReference>
<evidence type="ECO:0000259" key="1">
    <source>
        <dbReference type="PROSITE" id="PS51194"/>
    </source>
</evidence>
<evidence type="ECO:0000313" key="2">
    <source>
        <dbReference type="EMBL" id="KAG0144589.1"/>
    </source>
</evidence>
<protein>
    <recommendedName>
        <fullName evidence="1">Helicase C-terminal domain-containing protein</fullName>
    </recommendedName>
</protein>
<dbReference type="EMBL" id="MU167292">
    <property type="protein sequence ID" value="KAG0144589.1"/>
    <property type="molecule type" value="Genomic_DNA"/>
</dbReference>
<dbReference type="Proteomes" id="UP000886653">
    <property type="component" value="Unassembled WGS sequence"/>
</dbReference>
<dbReference type="SUPFAM" id="SSF52540">
    <property type="entry name" value="P-loop containing nucleoside triphosphate hydrolases"/>
    <property type="match status" value="1"/>
</dbReference>
<gene>
    <name evidence="2" type="ORF">CROQUDRAFT_134264</name>
</gene>
<organism evidence="2 3">
    <name type="scientific">Cronartium quercuum f. sp. fusiforme G11</name>
    <dbReference type="NCBI Taxonomy" id="708437"/>
    <lineage>
        <taxon>Eukaryota</taxon>
        <taxon>Fungi</taxon>
        <taxon>Dikarya</taxon>
        <taxon>Basidiomycota</taxon>
        <taxon>Pucciniomycotina</taxon>
        <taxon>Pucciniomycetes</taxon>
        <taxon>Pucciniales</taxon>
        <taxon>Coleosporiaceae</taxon>
        <taxon>Cronartium</taxon>
    </lineage>
</organism>
<reference evidence="2" key="1">
    <citation type="submission" date="2013-11" db="EMBL/GenBank/DDBJ databases">
        <title>Genome sequence of the fusiform rust pathogen reveals effectors for host alternation and coevolution with pine.</title>
        <authorList>
            <consortium name="DOE Joint Genome Institute"/>
            <person name="Smith K."/>
            <person name="Pendleton A."/>
            <person name="Kubisiak T."/>
            <person name="Anderson C."/>
            <person name="Salamov A."/>
            <person name="Aerts A."/>
            <person name="Riley R."/>
            <person name="Clum A."/>
            <person name="Lindquist E."/>
            <person name="Ence D."/>
            <person name="Campbell M."/>
            <person name="Kronenberg Z."/>
            <person name="Feau N."/>
            <person name="Dhillon B."/>
            <person name="Hamelin R."/>
            <person name="Burleigh J."/>
            <person name="Smith J."/>
            <person name="Yandell M."/>
            <person name="Nelson C."/>
            <person name="Grigoriev I."/>
            <person name="Davis J."/>
        </authorList>
    </citation>
    <scope>NUCLEOTIDE SEQUENCE</scope>
    <source>
        <strain evidence="2">G11</strain>
    </source>
</reference>
<dbReference type="AlphaFoldDB" id="A0A9P6NI82"/>
<accession>A0A9P6NI82</accession>